<dbReference type="CDD" id="cd00293">
    <property type="entry name" value="USP-like"/>
    <property type="match status" value="2"/>
</dbReference>
<feature type="domain" description="UspA" evidence="2">
    <location>
        <begin position="5"/>
        <end position="146"/>
    </location>
</feature>
<sequence>MTPITQILVATDFSPHASRAVNRAARLAQEHRATLHLLHVMDKLLLQMFAGSIDEHPLVTEQRLLDSARSRLKELAKHLASQFGVPVKDELLIGRIHSQLAQYAMAHAVDLSVFGAHGENFVRDLFMGSTASKYLRKGRQPTLVVRSDDPRPYREVLVAVDFSPASRLAIEAAARLAPQAAIHVLKVSNQPFDGKMRYAGVDEDSIAEHQRKAEQDARGTLDAFLSPIEGTAKMSRSVISGPPARTIVEQAKARRADLVVMGKRGQLELDEFLLGSVTLRVVHEIDCDLLLVAPSAA</sequence>
<reference evidence="3 4" key="1">
    <citation type="submission" date="2019-09" db="EMBL/GenBank/DDBJ databases">
        <title>H2 Metabolism Revealed by Metagenomic Analysis in Subglacial Sediment of East Antarctica.</title>
        <authorList>
            <person name="Yang Z."/>
            <person name="Zhang Y."/>
            <person name="Lv Y."/>
            <person name="Yan W."/>
            <person name="Xiao X."/>
            <person name="Sun B."/>
            <person name="Ma H."/>
        </authorList>
    </citation>
    <scope>NUCLEOTIDE SEQUENCE [LARGE SCALE GENOMIC DNA]</scope>
    <source>
        <strain evidence="3">Bin2_2</strain>
    </source>
</reference>
<dbReference type="EMBL" id="JAAFGW010000255">
    <property type="protein sequence ID" value="NDP49353.1"/>
    <property type="molecule type" value="Genomic_DNA"/>
</dbReference>
<dbReference type="InterPro" id="IPR014729">
    <property type="entry name" value="Rossmann-like_a/b/a_fold"/>
</dbReference>
<dbReference type="Proteomes" id="UP000483432">
    <property type="component" value="Unassembled WGS sequence"/>
</dbReference>
<comment type="caution">
    <text evidence="3">The sequence shown here is derived from an EMBL/GenBank/DDBJ whole genome shotgun (WGS) entry which is preliminary data.</text>
</comment>
<feature type="domain" description="UspA" evidence="2">
    <location>
        <begin position="153"/>
        <end position="292"/>
    </location>
</feature>
<dbReference type="Pfam" id="PF00582">
    <property type="entry name" value="Usp"/>
    <property type="match status" value="2"/>
</dbReference>
<name>A0A7C9P9M7_9PROT</name>
<dbReference type="SUPFAM" id="SSF52402">
    <property type="entry name" value="Adenine nucleotide alpha hydrolases-like"/>
    <property type="match status" value="2"/>
</dbReference>
<dbReference type="InterPro" id="IPR006016">
    <property type="entry name" value="UspA"/>
</dbReference>
<gene>
    <name evidence="3" type="ORF">GZ085_13405</name>
</gene>
<dbReference type="PANTHER" id="PTHR46268:SF6">
    <property type="entry name" value="UNIVERSAL STRESS PROTEIN UP12"/>
    <property type="match status" value="1"/>
</dbReference>
<evidence type="ECO:0000256" key="1">
    <source>
        <dbReference type="ARBA" id="ARBA00008791"/>
    </source>
</evidence>
<dbReference type="PRINTS" id="PR01438">
    <property type="entry name" value="UNVRSLSTRESS"/>
</dbReference>
<dbReference type="AlphaFoldDB" id="A0A7C9P9M7"/>
<evidence type="ECO:0000313" key="3">
    <source>
        <dbReference type="EMBL" id="NDP49353.1"/>
    </source>
</evidence>
<protein>
    <submittedName>
        <fullName evidence="3">Universal stress protein</fullName>
    </submittedName>
</protein>
<comment type="similarity">
    <text evidence="1">Belongs to the universal stress protein A family.</text>
</comment>
<evidence type="ECO:0000313" key="4">
    <source>
        <dbReference type="Proteomes" id="UP000483432"/>
    </source>
</evidence>
<evidence type="ECO:0000259" key="2">
    <source>
        <dbReference type="Pfam" id="PF00582"/>
    </source>
</evidence>
<dbReference type="PANTHER" id="PTHR46268">
    <property type="entry name" value="STRESS RESPONSE PROTEIN NHAX"/>
    <property type="match status" value="1"/>
</dbReference>
<proteinExistence type="inferred from homology"/>
<organism evidence="3 4">
    <name type="scientific">Sulfuriferula multivorans</name>
    <dbReference type="NCBI Taxonomy" id="1559896"/>
    <lineage>
        <taxon>Bacteria</taxon>
        <taxon>Pseudomonadati</taxon>
        <taxon>Pseudomonadota</taxon>
        <taxon>Betaproteobacteria</taxon>
        <taxon>Nitrosomonadales</taxon>
        <taxon>Sulfuricellaceae</taxon>
        <taxon>Sulfuriferula</taxon>
    </lineage>
</organism>
<dbReference type="InterPro" id="IPR006015">
    <property type="entry name" value="Universal_stress_UspA"/>
</dbReference>
<dbReference type="Gene3D" id="3.40.50.620">
    <property type="entry name" value="HUPs"/>
    <property type="match status" value="2"/>
</dbReference>
<accession>A0A7C9P9M7</accession>